<evidence type="ECO:0000256" key="1">
    <source>
        <dbReference type="SAM" id="MobiDB-lite"/>
    </source>
</evidence>
<accession>A0A194PGY5</accession>
<dbReference type="GO" id="GO:0062129">
    <property type="term" value="C:chitin-based extracellular matrix"/>
    <property type="evidence" value="ECO:0007669"/>
    <property type="project" value="TreeGrafter"/>
</dbReference>
<dbReference type="GO" id="GO:0040003">
    <property type="term" value="P:chitin-based cuticle development"/>
    <property type="evidence" value="ECO:0007669"/>
    <property type="project" value="TreeGrafter"/>
</dbReference>
<dbReference type="SMART" id="SM00690">
    <property type="entry name" value="DM5"/>
    <property type="match status" value="1"/>
</dbReference>
<dbReference type="Proteomes" id="UP000053268">
    <property type="component" value="Unassembled WGS sequence"/>
</dbReference>
<dbReference type="PANTHER" id="PTHR31927:SF16">
    <property type="entry name" value="LP07342P"/>
    <property type="match status" value="1"/>
</dbReference>
<keyword evidence="5" id="KW-0687">Ribonucleoprotein</keyword>
<dbReference type="Proteomes" id="UP000694872">
    <property type="component" value="Unplaced"/>
</dbReference>
<dbReference type="RefSeq" id="XP_013162130.1">
    <property type="nucleotide sequence ID" value="XM_013306676.1"/>
</dbReference>
<gene>
    <name evidence="5" type="primary">LOC106113757</name>
    <name evidence="3" type="ORF">RR46_08395</name>
</gene>
<dbReference type="Pfam" id="PF03103">
    <property type="entry name" value="DUF243"/>
    <property type="match status" value="1"/>
</dbReference>
<reference evidence="5" key="2">
    <citation type="submission" date="2025-04" db="UniProtKB">
        <authorList>
            <consortium name="RefSeq"/>
        </authorList>
    </citation>
    <scope>IDENTIFICATION</scope>
</reference>
<protein>
    <submittedName>
        <fullName evidence="5">Probable H/ACA ribonucleoprotein complex subunit 1</fullName>
    </submittedName>
</protein>
<evidence type="ECO:0000313" key="5">
    <source>
        <dbReference type="RefSeq" id="XP_013162130.1"/>
    </source>
</evidence>
<dbReference type="GO" id="GO:1990904">
    <property type="term" value="C:ribonucleoprotein complex"/>
    <property type="evidence" value="ECO:0007669"/>
    <property type="project" value="UniProtKB-KW"/>
</dbReference>
<evidence type="ECO:0000313" key="4">
    <source>
        <dbReference type="Proteomes" id="UP000053268"/>
    </source>
</evidence>
<organism evidence="3 4">
    <name type="scientific">Papilio xuthus</name>
    <name type="common">Asian swallowtail butterfly</name>
    <dbReference type="NCBI Taxonomy" id="66420"/>
    <lineage>
        <taxon>Eukaryota</taxon>
        <taxon>Metazoa</taxon>
        <taxon>Ecdysozoa</taxon>
        <taxon>Arthropoda</taxon>
        <taxon>Hexapoda</taxon>
        <taxon>Insecta</taxon>
        <taxon>Pterygota</taxon>
        <taxon>Neoptera</taxon>
        <taxon>Endopterygota</taxon>
        <taxon>Lepidoptera</taxon>
        <taxon>Glossata</taxon>
        <taxon>Ditrysia</taxon>
        <taxon>Papilionoidea</taxon>
        <taxon>Papilionidae</taxon>
        <taxon>Papilioninae</taxon>
        <taxon>Papilio</taxon>
    </lineage>
</organism>
<dbReference type="KEGG" id="pxu:106113757"/>
<dbReference type="PANTHER" id="PTHR31927">
    <property type="entry name" value="FI07246P-RELATED-RELATED"/>
    <property type="match status" value="1"/>
</dbReference>
<dbReference type="GO" id="GO:0008010">
    <property type="term" value="F:structural constituent of chitin-based larval cuticle"/>
    <property type="evidence" value="ECO:0007669"/>
    <property type="project" value="TreeGrafter"/>
</dbReference>
<keyword evidence="4" id="KW-1185">Reference proteome</keyword>
<evidence type="ECO:0000313" key="3">
    <source>
        <dbReference type="EMBL" id="KPI91969.1"/>
    </source>
</evidence>
<feature type="domain" description="DUF243" evidence="2">
    <location>
        <begin position="164"/>
        <end position="263"/>
    </location>
</feature>
<evidence type="ECO:0000259" key="2">
    <source>
        <dbReference type="SMART" id="SM00690"/>
    </source>
</evidence>
<reference evidence="3 4" key="1">
    <citation type="journal article" date="2015" name="Nat. Commun.">
        <title>Outbred genome sequencing and CRISPR/Cas9 gene editing in butterflies.</title>
        <authorList>
            <person name="Li X."/>
            <person name="Fan D."/>
            <person name="Zhang W."/>
            <person name="Liu G."/>
            <person name="Zhang L."/>
            <person name="Zhao L."/>
            <person name="Fang X."/>
            <person name="Chen L."/>
            <person name="Dong Y."/>
            <person name="Chen Y."/>
            <person name="Ding Y."/>
            <person name="Zhao R."/>
            <person name="Feng M."/>
            <person name="Zhu Y."/>
            <person name="Feng Y."/>
            <person name="Jiang X."/>
            <person name="Zhu D."/>
            <person name="Xiang H."/>
            <person name="Feng X."/>
            <person name="Li S."/>
            <person name="Wang J."/>
            <person name="Zhang G."/>
            <person name="Kronforst M.R."/>
            <person name="Wang W."/>
        </authorList>
    </citation>
    <scope>NUCLEOTIDE SEQUENCE [LARGE SCALE GENOMIC DNA]</scope>
    <source>
        <strain evidence="3">Ya'a_city_454_Px</strain>
        <tissue evidence="3">Whole body</tissue>
    </source>
</reference>
<sequence>MANVISYHKLPLTVTSPKSEVVQVGATAFTTSRVHTYIKEAQPKHNMRAFVVLACVALAYGRPEPPVGYSYSAPSRYSTPSGSYGAPSLGGIRGISAGGHSGALSGGISLGSAGLSLGGYSGGLSSSFSSGGISLGGGSIGGGLSLSGDSGFNGGYAGGYSGAPLVQKHIYVHVPPPEPVEQRIPRIPAVAPPQKHYKIIFIKAPTPPTPVAPIIPVQPQNEEKTLVYVLVKKPEEQPDIIIPTPAPTQPSKPEVYFIKYQTQKEGGAIGGGAIGGGAIGGGALGGGSLGGGSLGGGSIGGGDLSAISLGGSGIGGIGGGAGIGGGSGHGNDIGADFGTSGVEDSGSDGGHGGATSTQYGPPGHVAGPLH</sequence>
<dbReference type="InterPro" id="IPR004145">
    <property type="entry name" value="DUF243"/>
</dbReference>
<dbReference type="EMBL" id="KQ459605">
    <property type="protein sequence ID" value="KPI91969.1"/>
    <property type="molecule type" value="Genomic_DNA"/>
</dbReference>
<proteinExistence type="predicted"/>
<name>A0A194PGY5_PAPXU</name>
<feature type="region of interest" description="Disordered" evidence="1">
    <location>
        <begin position="334"/>
        <end position="370"/>
    </location>
</feature>
<dbReference type="OrthoDB" id="6376010at2759"/>
<dbReference type="AlphaFoldDB" id="A0A194PGY5"/>